<dbReference type="AlphaFoldDB" id="A0A316UB72"/>
<dbReference type="Proteomes" id="UP000245942">
    <property type="component" value="Unassembled WGS sequence"/>
</dbReference>
<evidence type="ECO:0000313" key="1">
    <source>
        <dbReference type="EMBL" id="PWN20265.1"/>
    </source>
</evidence>
<organism evidence="1 2">
    <name type="scientific">Pseudomicrostroma glucosiphilum</name>
    <dbReference type="NCBI Taxonomy" id="1684307"/>
    <lineage>
        <taxon>Eukaryota</taxon>
        <taxon>Fungi</taxon>
        <taxon>Dikarya</taxon>
        <taxon>Basidiomycota</taxon>
        <taxon>Ustilaginomycotina</taxon>
        <taxon>Exobasidiomycetes</taxon>
        <taxon>Microstromatales</taxon>
        <taxon>Microstromatales incertae sedis</taxon>
        <taxon>Pseudomicrostroma</taxon>
    </lineage>
</organism>
<evidence type="ECO:0000313" key="2">
    <source>
        <dbReference type="Proteomes" id="UP000245942"/>
    </source>
</evidence>
<gene>
    <name evidence="1" type="ORF">BCV69DRAFT_204491</name>
</gene>
<name>A0A316UB72_9BASI</name>
<reference evidence="1 2" key="1">
    <citation type="journal article" date="2018" name="Mol. Biol. Evol.">
        <title>Broad Genomic Sampling Reveals a Smut Pathogenic Ancestry of the Fungal Clade Ustilaginomycotina.</title>
        <authorList>
            <person name="Kijpornyongpan T."/>
            <person name="Mondo S.J."/>
            <person name="Barry K."/>
            <person name="Sandor L."/>
            <person name="Lee J."/>
            <person name="Lipzen A."/>
            <person name="Pangilinan J."/>
            <person name="LaButti K."/>
            <person name="Hainaut M."/>
            <person name="Henrissat B."/>
            <person name="Grigoriev I.V."/>
            <person name="Spatafora J.W."/>
            <person name="Aime M.C."/>
        </authorList>
    </citation>
    <scope>NUCLEOTIDE SEQUENCE [LARGE SCALE GENOMIC DNA]</scope>
    <source>
        <strain evidence="1 2">MCA 4718</strain>
    </source>
</reference>
<dbReference type="EMBL" id="KZ819328">
    <property type="protein sequence ID" value="PWN20265.1"/>
    <property type="molecule type" value="Genomic_DNA"/>
</dbReference>
<sequence length="149" mass="17088">MLRLLPASDFVARNHLTSPTSCFSNLRAMRTRSLPWAAFWTVLLTLRWSGYGTLRRAGIGPCLGGRIRYKRRIPCAAAPIDSCIPFHNHTSTKTHHHALLRLCNPALRHAPPGHRGYYWLTIRPCRTLSTTGQEHRWMLRAPVLRYAKH</sequence>
<dbReference type="GeneID" id="37011444"/>
<keyword evidence="2" id="KW-1185">Reference proteome</keyword>
<protein>
    <submittedName>
        <fullName evidence="1">Uncharacterized protein</fullName>
    </submittedName>
</protein>
<dbReference type="RefSeq" id="XP_025347425.1">
    <property type="nucleotide sequence ID" value="XM_025489710.1"/>
</dbReference>
<accession>A0A316UB72</accession>
<proteinExistence type="predicted"/>